<reference evidence="2 3" key="1">
    <citation type="submission" date="2018-06" db="EMBL/GenBank/DDBJ databases">
        <title>Sphaerisporangium craniellae sp. nov., isolated from a marine sponge in the South China Sea.</title>
        <authorList>
            <person name="Li L."/>
        </authorList>
    </citation>
    <scope>NUCLEOTIDE SEQUENCE [LARGE SCALE GENOMIC DNA]</scope>
    <source>
        <strain evidence="2 3">CCTCC AA 208026</strain>
    </source>
</reference>
<name>A0A367ERD9_9ACTN</name>
<gene>
    <name evidence="2" type="ORF">DQ384_37275</name>
</gene>
<protein>
    <recommendedName>
        <fullName evidence="1">VapC45 PIN like domain-containing protein</fullName>
    </recommendedName>
</protein>
<dbReference type="InterPro" id="IPR041375">
    <property type="entry name" value="VapC45_PIN-like"/>
</dbReference>
<dbReference type="OrthoDB" id="5116334at2"/>
<keyword evidence="3" id="KW-1185">Reference proteome</keyword>
<dbReference type="EMBL" id="QOIL01000032">
    <property type="protein sequence ID" value="RCG20165.1"/>
    <property type="molecule type" value="Genomic_DNA"/>
</dbReference>
<proteinExistence type="predicted"/>
<comment type="caution">
    <text evidence="2">The sequence shown here is derived from an EMBL/GenBank/DDBJ whole genome shotgun (WGS) entry which is preliminary data.</text>
</comment>
<accession>A0A367ERD9</accession>
<evidence type="ECO:0000313" key="3">
    <source>
        <dbReference type="Proteomes" id="UP000253094"/>
    </source>
</evidence>
<dbReference type="AlphaFoldDB" id="A0A367ERD9"/>
<dbReference type="Pfam" id="PF18478">
    <property type="entry name" value="PIN_10"/>
    <property type="match status" value="1"/>
</dbReference>
<feature type="domain" description="VapC45 PIN like" evidence="1">
    <location>
        <begin position="4"/>
        <end position="62"/>
    </location>
</feature>
<organism evidence="2 3">
    <name type="scientific">Sphaerisporangium album</name>
    <dbReference type="NCBI Taxonomy" id="509200"/>
    <lineage>
        <taxon>Bacteria</taxon>
        <taxon>Bacillati</taxon>
        <taxon>Actinomycetota</taxon>
        <taxon>Actinomycetes</taxon>
        <taxon>Streptosporangiales</taxon>
        <taxon>Streptosporangiaceae</taxon>
        <taxon>Sphaerisporangium</taxon>
    </lineage>
</organism>
<evidence type="ECO:0000313" key="2">
    <source>
        <dbReference type="EMBL" id="RCG20165.1"/>
    </source>
</evidence>
<dbReference type="Proteomes" id="UP000253094">
    <property type="component" value="Unassembled WGS sequence"/>
</dbReference>
<sequence length="115" mass="13087">MKDVQTINDRYGVKPAESVADTTWIAEATADGRILIGADRNILRNALERQAVCRNAARYVVFGNNNMSMRVMIQLFERHLPEIHELVTVPGPWVHRLALHGLDRLVLDCAERPRE</sequence>
<evidence type="ECO:0000259" key="1">
    <source>
        <dbReference type="Pfam" id="PF18478"/>
    </source>
</evidence>